<dbReference type="GO" id="GO:0006259">
    <property type="term" value="P:DNA metabolic process"/>
    <property type="evidence" value="ECO:0007669"/>
    <property type="project" value="InterPro"/>
</dbReference>
<gene>
    <name evidence="2" type="ORF">GCM10010126_57640</name>
</gene>
<evidence type="ECO:0000313" key="3">
    <source>
        <dbReference type="Proteomes" id="UP000627984"/>
    </source>
</evidence>
<dbReference type="EMBL" id="BMQD01000023">
    <property type="protein sequence ID" value="GGK90681.1"/>
    <property type="molecule type" value="Genomic_DNA"/>
</dbReference>
<dbReference type="NCBIfam" id="TIGR00616">
    <property type="entry name" value="rect"/>
    <property type="match status" value="1"/>
</dbReference>
<comment type="caution">
    <text evidence="2">The sequence shown here is derived from an EMBL/GenBank/DDBJ whole genome shotgun (WGS) entry which is preliminary data.</text>
</comment>
<dbReference type="GO" id="GO:0003677">
    <property type="term" value="F:DNA binding"/>
    <property type="evidence" value="ECO:0007669"/>
    <property type="project" value="InterPro"/>
</dbReference>
<accession>A0AA37F779</accession>
<dbReference type="Pfam" id="PF03837">
    <property type="entry name" value="RecT"/>
    <property type="match status" value="1"/>
</dbReference>
<feature type="region of interest" description="Disordered" evidence="1">
    <location>
        <begin position="349"/>
        <end position="388"/>
    </location>
</feature>
<organism evidence="2 3">
    <name type="scientific">Planomonospora parontospora</name>
    <dbReference type="NCBI Taxonomy" id="58119"/>
    <lineage>
        <taxon>Bacteria</taxon>
        <taxon>Bacillati</taxon>
        <taxon>Actinomycetota</taxon>
        <taxon>Actinomycetes</taxon>
        <taxon>Streptosporangiales</taxon>
        <taxon>Streptosporangiaceae</taxon>
        <taxon>Planomonospora</taxon>
    </lineage>
</organism>
<sequence length="547" mass="59622">MGSELSPQQRKGLAALDETIGSYERVFREALPPGVRVERFLQDARNALAQSPELGDCYAPSVIGGLVTCAQLNIRPHIPALGHAWLLPMKNKKADYRLDATLIVGYKGFLDIGYRDPDTTMMAAHVVKVGDEFDTWFDGQWNIKYRPVSEDRDKRHTISYFAMAKFRGETFITEPMTHTQMVRHRAKYAMTRSGGPWWSNGEHSPEFDEQGKKTMIRARLIKLVPQNVQLVAATYADEGTRTDDDPNADILQVTVHPGDQAEEGADEPQEQPRSIITLLTRPEPPGEPTDQDLLVKLGETLIANGVTGPAMLTYLSTAVGRPISNPGQLTREEITTAQKAIDQRLHLDEQQPPQEADPAPEPSPAAEQPPAAEAAPTAQQSQPTAEPATDDRLRELNILFTDCGVTHHTGKGSKALNDTERFAWLERTIGARVTSTKDLTAEQTEQAIAILTDAKVGLAHRRAELTNTIGRLFAGLGITDADDQLRDVSAILGRVVATPADLTVNELADLAALLTETQGKVTAWNAAVDAAEKANRDAAQTGGTATA</sequence>
<evidence type="ECO:0008006" key="4">
    <source>
        <dbReference type="Google" id="ProtNLM"/>
    </source>
</evidence>
<reference evidence="2" key="2">
    <citation type="submission" date="2022-09" db="EMBL/GenBank/DDBJ databases">
        <authorList>
            <person name="Sun Q."/>
            <person name="Ohkuma M."/>
        </authorList>
    </citation>
    <scope>NUCLEOTIDE SEQUENCE</scope>
    <source>
        <strain evidence="2">JCM 3093</strain>
    </source>
</reference>
<dbReference type="RefSeq" id="WP_191897563.1">
    <property type="nucleotide sequence ID" value="NZ_BMQD01000023.1"/>
</dbReference>
<evidence type="ECO:0000256" key="1">
    <source>
        <dbReference type="SAM" id="MobiDB-lite"/>
    </source>
</evidence>
<proteinExistence type="predicted"/>
<protein>
    <recommendedName>
        <fullName evidence="4">RecT family protein</fullName>
    </recommendedName>
</protein>
<dbReference type="InterPro" id="IPR018330">
    <property type="entry name" value="RecT_fam"/>
</dbReference>
<dbReference type="AlphaFoldDB" id="A0AA37F779"/>
<evidence type="ECO:0000313" key="2">
    <source>
        <dbReference type="EMBL" id="GGK90681.1"/>
    </source>
</evidence>
<dbReference type="Proteomes" id="UP000627984">
    <property type="component" value="Unassembled WGS sequence"/>
</dbReference>
<name>A0AA37F779_9ACTN</name>
<feature type="compositionally biased region" description="Low complexity" evidence="1">
    <location>
        <begin position="364"/>
        <end position="387"/>
    </location>
</feature>
<dbReference type="InterPro" id="IPR004590">
    <property type="entry name" value="ssDNA_annealing_RecT"/>
</dbReference>
<reference evidence="2" key="1">
    <citation type="journal article" date="2014" name="Int. J. Syst. Evol. Microbiol.">
        <title>Complete genome sequence of Corynebacterium casei LMG S-19264T (=DSM 44701T), isolated from a smear-ripened cheese.</title>
        <authorList>
            <consortium name="US DOE Joint Genome Institute (JGI-PGF)"/>
            <person name="Walter F."/>
            <person name="Albersmeier A."/>
            <person name="Kalinowski J."/>
            <person name="Ruckert C."/>
        </authorList>
    </citation>
    <scope>NUCLEOTIDE SEQUENCE</scope>
    <source>
        <strain evidence="2">JCM 3093</strain>
    </source>
</reference>